<dbReference type="NCBIfam" id="NF037995">
    <property type="entry name" value="TRAP_S1"/>
    <property type="match status" value="1"/>
</dbReference>
<feature type="chain" id="PRO_5039885997" evidence="2">
    <location>
        <begin position="29"/>
        <end position="341"/>
    </location>
</feature>
<dbReference type="InterPro" id="IPR038404">
    <property type="entry name" value="TRAP_DctP_sf"/>
</dbReference>
<gene>
    <name evidence="3" type="primary">dctP</name>
    <name evidence="3" type="ORF">NJQ99_11815</name>
</gene>
<dbReference type="PANTHER" id="PTHR33376">
    <property type="match status" value="1"/>
</dbReference>
<comment type="caution">
    <text evidence="3">The sequence shown here is derived from an EMBL/GenBank/DDBJ whole genome shotgun (WGS) entry which is preliminary data.</text>
</comment>
<dbReference type="GO" id="GO:0055085">
    <property type="term" value="P:transmembrane transport"/>
    <property type="evidence" value="ECO:0007669"/>
    <property type="project" value="InterPro"/>
</dbReference>
<reference evidence="3" key="1">
    <citation type="submission" date="2022-06" db="EMBL/GenBank/DDBJ databases">
        <title>Isolation and Genomics of Futiania mangrovii gen. nov., sp. nov., a Rare and Metabolically-versatile member in the Class Alphaproteobacteria.</title>
        <authorList>
            <person name="Liu L."/>
            <person name="Huang W.-C."/>
            <person name="Pan J."/>
            <person name="Li J."/>
            <person name="Huang Y."/>
            <person name="Du H."/>
            <person name="Liu Y."/>
            <person name="Li M."/>
        </authorList>
    </citation>
    <scope>NUCLEOTIDE SEQUENCE</scope>
    <source>
        <strain evidence="3">FT118</strain>
    </source>
</reference>
<evidence type="ECO:0000256" key="1">
    <source>
        <dbReference type="ARBA" id="ARBA00022729"/>
    </source>
</evidence>
<dbReference type="PANTHER" id="PTHR33376:SF5">
    <property type="entry name" value="EXTRACYTOPLASMIC SOLUTE RECEPTOR PROTEIN"/>
    <property type="match status" value="1"/>
</dbReference>
<dbReference type="RefSeq" id="WP_269333035.1">
    <property type="nucleotide sequence ID" value="NZ_JAMZFT010000002.1"/>
</dbReference>
<dbReference type="InterPro" id="IPR018389">
    <property type="entry name" value="DctP_fam"/>
</dbReference>
<keyword evidence="1 2" id="KW-0732">Signal</keyword>
<dbReference type="Pfam" id="PF03480">
    <property type="entry name" value="DctP"/>
    <property type="match status" value="1"/>
</dbReference>
<sequence>MKALTAALALVGAAGLLLGTPHVQPAHAADTEWKMHLVWVPTRQEVVSANKFVERVNARTGDKFKITAYTGGSLGVKDSDMLRILPPGNVIQITMLYTGYVARDAPDLAFALPEGVLSSAEDVVKALPVLDDIYEEGFQSWGVKYLGTLISPDKSINIYCKDEVNTLEELRTKKLRVWSKALLDSFAKIGVSGTIIPQNDMYIALQTGVVDCATYYPGAANTLSLQEVAPNWAFLSHYAVPIPLVVSQKAWDALPADVQAVMTEEADKLVKELADNFLAGNYEVAEGKKFDAKGGKQLEPFPEADQAAFTAAAIEVWEENATQLGGKLEANRKRLADVLGN</sequence>
<evidence type="ECO:0000313" key="4">
    <source>
        <dbReference type="Proteomes" id="UP001055804"/>
    </source>
</evidence>
<proteinExistence type="predicted"/>
<dbReference type="Proteomes" id="UP001055804">
    <property type="component" value="Unassembled WGS sequence"/>
</dbReference>
<evidence type="ECO:0000313" key="3">
    <source>
        <dbReference type="EMBL" id="MCP1337101.1"/>
    </source>
</evidence>
<dbReference type="Gene3D" id="3.40.190.170">
    <property type="entry name" value="Bacterial extracellular solute-binding protein, family 7"/>
    <property type="match status" value="1"/>
</dbReference>
<dbReference type="AlphaFoldDB" id="A0A9J6PCN4"/>
<evidence type="ECO:0000256" key="2">
    <source>
        <dbReference type="SAM" id="SignalP"/>
    </source>
</evidence>
<dbReference type="EMBL" id="JAMZFT010000002">
    <property type="protein sequence ID" value="MCP1337101.1"/>
    <property type="molecule type" value="Genomic_DNA"/>
</dbReference>
<organism evidence="3 4">
    <name type="scientific">Futiania mangrovi</name>
    <dbReference type="NCBI Taxonomy" id="2959716"/>
    <lineage>
        <taxon>Bacteria</taxon>
        <taxon>Pseudomonadati</taxon>
        <taxon>Pseudomonadota</taxon>
        <taxon>Alphaproteobacteria</taxon>
        <taxon>Futianiales</taxon>
        <taxon>Futianiaceae</taxon>
        <taxon>Futiania</taxon>
    </lineage>
</organism>
<protein>
    <submittedName>
        <fullName evidence="3">TRAP transporter substrate-binding protein DctP</fullName>
    </submittedName>
</protein>
<keyword evidence="4" id="KW-1185">Reference proteome</keyword>
<name>A0A9J6PCN4_9PROT</name>
<accession>A0A9J6PCN4</accession>
<feature type="signal peptide" evidence="2">
    <location>
        <begin position="1"/>
        <end position="28"/>
    </location>
</feature>